<dbReference type="InterPro" id="IPR023416">
    <property type="entry name" value="Transthyretin/HIU_hydrolase_d"/>
</dbReference>
<keyword evidence="5 7" id="KW-0659">Purine metabolism</keyword>
<accession>A0ABV2QSM0</accession>
<dbReference type="SMART" id="SM00095">
    <property type="entry name" value="TR_THY"/>
    <property type="match status" value="1"/>
</dbReference>
<dbReference type="Gene3D" id="2.60.40.180">
    <property type="entry name" value="Transthyretin/hydroxyisourate hydrolase domain"/>
    <property type="match status" value="1"/>
</dbReference>
<evidence type="ECO:0000256" key="2">
    <source>
        <dbReference type="ARBA" id="ARBA00002704"/>
    </source>
</evidence>
<dbReference type="PRINTS" id="PR00189">
    <property type="entry name" value="TRNSTHYRETIN"/>
</dbReference>
<dbReference type="NCBIfam" id="TIGR02962">
    <property type="entry name" value="hdxy_isourate"/>
    <property type="match status" value="1"/>
</dbReference>
<comment type="catalytic activity">
    <reaction evidence="1 7">
        <text>5-hydroxyisourate + H2O = 5-hydroxy-2-oxo-4-ureido-2,5-dihydro-1H-imidazole-5-carboxylate + H(+)</text>
        <dbReference type="Rhea" id="RHEA:23736"/>
        <dbReference type="ChEBI" id="CHEBI:15377"/>
        <dbReference type="ChEBI" id="CHEBI:15378"/>
        <dbReference type="ChEBI" id="CHEBI:18072"/>
        <dbReference type="ChEBI" id="CHEBI:58639"/>
        <dbReference type="EC" id="3.5.2.17"/>
    </reaction>
</comment>
<organism evidence="9 10">
    <name type="scientific">Conyzicola nivalis</name>
    <dbReference type="NCBI Taxonomy" id="1477021"/>
    <lineage>
        <taxon>Bacteria</taxon>
        <taxon>Bacillati</taxon>
        <taxon>Actinomycetota</taxon>
        <taxon>Actinomycetes</taxon>
        <taxon>Micrococcales</taxon>
        <taxon>Microbacteriaceae</taxon>
        <taxon>Conyzicola</taxon>
    </lineage>
</organism>
<dbReference type="InterPro" id="IPR014306">
    <property type="entry name" value="Hydroxyisourate_hydrolase"/>
</dbReference>
<dbReference type="EC" id="3.5.2.17" evidence="7"/>
<dbReference type="PANTHER" id="PTHR10395">
    <property type="entry name" value="URICASE AND TRANSTHYRETIN-RELATED"/>
    <property type="match status" value="1"/>
</dbReference>
<sequence length="108" mass="11382">MSHVTTHVLDAALGRPAVGVAVALYDTDGALVADGATDDDGRVSDLGPDALPAGEYRIVFETGVYFAASGVDGFYPRVTIDFELTDATAHYHVPLLLSPFAYSTYRGS</sequence>
<dbReference type="RefSeq" id="WP_354026230.1">
    <property type="nucleotide sequence ID" value="NZ_JBEPSJ010000006.1"/>
</dbReference>
<keyword evidence="10" id="KW-1185">Reference proteome</keyword>
<name>A0ABV2QSM0_9MICO</name>
<protein>
    <recommendedName>
        <fullName evidence="7">5-hydroxyisourate hydrolase</fullName>
        <shortName evidence="7">HIU hydrolase</shortName>
        <shortName evidence="7">HIUHase</shortName>
        <ecNumber evidence="7">3.5.2.17</ecNumber>
    </recommendedName>
</protein>
<evidence type="ECO:0000313" key="9">
    <source>
        <dbReference type="EMBL" id="MET4584064.1"/>
    </source>
</evidence>
<evidence type="ECO:0000256" key="4">
    <source>
        <dbReference type="ARBA" id="ARBA00011881"/>
    </source>
</evidence>
<dbReference type="EMBL" id="JBEPSJ010000006">
    <property type="protein sequence ID" value="MET4584064.1"/>
    <property type="molecule type" value="Genomic_DNA"/>
</dbReference>
<reference evidence="9 10" key="1">
    <citation type="submission" date="2024-06" db="EMBL/GenBank/DDBJ databases">
        <title>Sorghum-associated microbial communities from plants grown in Nebraska, USA.</title>
        <authorList>
            <person name="Schachtman D."/>
        </authorList>
    </citation>
    <scope>NUCLEOTIDE SEQUENCE [LARGE SCALE GENOMIC DNA]</scope>
    <source>
        <strain evidence="9 10">2857</strain>
    </source>
</reference>
<proteinExistence type="inferred from homology"/>
<comment type="subunit">
    <text evidence="4 7">Homotetramer.</text>
</comment>
<evidence type="ECO:0000313" key="10">
    <source>
        <dbReference type="Proteomes" id="UP001549257"/>
    </source>
</evidence>
<dbReference type="Pfam" id="PF00576">
    <property type="entry name" value="Transthyretin"/>
    <property type="match status" value="1"/>
</dbReference>
<comment type="similarity">
    <text evidence="3 7">Belongs to the transthyretin family. 5-hydroxyisourate hydrolase subfamily.</text>
</comment>
<dbReference type="PANTHER" id="PTHR10395:SF7">
    <property type="entry name" value="5-HYDROXYISOURATE HYDROLASE"/>
    <property type="match status" value="1"/>
</dbReference>
<evidence type="ECO:0000256" key="7">
    <source>
        <dbReference type="RuleBase" id="RU361270"/>
    </source>
</evidence>
<dbReference type="InterPro" id="IPR000895">
    <property type="entry name" value="Transthyretin/HIU_hydrolase"/>
</dbReference>
<comment type="function">
    <text evidence="2">Catalyzes the hydrolysis of 5-hydroxyisourate (HIU) to 2-oxo-4-hydroxy-4-carboxy-5-ureidoimidazoline (OHCU).</text>
</comment>
<evidence type="ECO:0000256" key="6">
    <source>
        <dbReference type="ARBA" id="ARBA00022801"/>
    </source>
</evidence>
<evidence type="ECO:0000256" key="1">
    <source>
        <dbReference type="ARBA" id="ARBA00001043"/>
    </source>
</evidence>
<dbReference type="CDD" id="cd05822">
    <property type="entry name" value="TLP_HIUase"/>
    <property type="match status" value="1"/>
</dbReference>
<comment type="caution">
    <text evidence="9">The sequence shown here is derived from an EMBL/GenBank/DDBJ whole genome shotgun (WGS) entry which is preliminary data.</text>
</comment>
<dbReference type="PROSITE" id="PS00768">
    <property type="entry name" value="TRANSTHYRETIN_1"/>
    <property type="match status" value="1"/>
</dbReference>
<evidence type="ECO:0000256" key="5">
    <source>
        <dbReference type="ARBA" id="ARBA00022631"/>
    </source>
</evidence>
<dbReference type="SUPFAM" id="SSF49472">
    <property type="entry name" value="Transthyretin (synonym: prealbumin)"/>
    <property type="match status" value="1"/>
</dbReference>
<keyword evidence="6 7" id="KW-0378">Hydrolase</keyword>
<evidence type="ECO:0000259" key="8">
    <source>
        <dbReference type="SMART" id="SM00095"/>
    </source>
</evidence>
<dbReference type="InterPro" id="IPR036817">
    <property type="entry name" value="Transthyretin/HIU_hydrolase_sf"/>
</dbReference>
<evidence type="ECO:0000256" key="3">
    <source>
        <dbReference type="ARBA" id="ARBA00009850"/>
    </source>
</evidence>
<feature type="domain" description="Transthyretin/hydroxyisourate hydrolase" evidence="8">
    <location>
        <begin position="1"/>
        <end position="107"/>
    </location>
</feature>
<gene>
    <name evidence="9" type="ORF">ABIE21_003602</name>
</gene>
<dbReference type="InterPro" id="IPR023418">
    <property type="entry name" value="Thyroxine_BS"/>
</dbReference>
<dbReference type="GO" id="GO:0033971">
    <property type="term" value="F:hydroxyisourate hydrolase activity"/>
    <property type="evidence" value="ECO:0007669"/>
    <property type="project" value="UniProtKB-EC"/>
</dbReference>
<dbReference type="Proteomes" id="UP001549257">
    <property type="component" value="Unassembled WGS sequence"/>
</dbReference>